<dbReference type="PANTHER" id="PTHR46066:SF2">
    <property type="entry name" value="CHITINASE DOMAIN-CONTAINING PROTEIN 1"/>
    <property type="match status" value="1"/>
</dbReference>
<name>A0A6N7J1W5_9FIRM</name>
<dbReference type="InterPro" id="IPR017853">
    <property type="entry name" value="GH"/>
</dbReference>
<evidence type="ECO:0000259" key="2">
    <source>
        <dbReference type="PROSITE" id="PS51910"/>
    </source>
</evidence>
<feature type="domain" description="GH18" evidence="2">
    <location>
        <begin position="259"/>
        <end position="569"/>
    </location>
</feature>
<dbReference type="PROSITE" id="PS51910">
    <property type="entry name" value="GH18_2"/>
    <property type="match status" value="1"/>
</dbReference>
<dbReference type="SMART" id="SM00636">
    <property type="entry name" value="Glyco_18"/>
    <property type="match status" value="1"/>
</dbReference>
<dbReference type="GO" id="GO:0008061">
    <property type="term" value="F:chitin binding"/>
    <property type="evidence" value="ECO:0007669"/>
    <property type="project" value="InterPro"/>
</dbReference>
<keyword evidence="4" id="KW-1185">Reference proteome</keyword>
<dbReference type="AlphaFoldDB" id="A0A6N7J1W5"/>
<organism evidence="3 4">
    <name type="scientific">Candidatus Weimeria bifida</name>
    <dbReference type="NCBI Taxonomy" id="2599074"/>
    <lineage>
        <taxon>Bacteria</taxon>
        <taxon>Bacillati</taxon>
        <taxon>Bacillota</taxon>
        <taxon>Clostridia</taxon>
        <taxon>Lachnospirales</taxon>
        <taxon>Lachnospiraceae</taxon>
        <taxon>Candidatus Weimeria</taxon>
    </lineage>
</organism>
<dbReference type="GO" id="GO:0005975">
    <property type="term" value="P:carbohydrate metabolic process"/>
    <property type="evidence" value="ECO:0007669"/>
    <property type="project" value="InterPro"/>
</dbReference>
<evidence type="ECO:0000313" key="3">
    <source>
        <dbReference type="EMBL" id="MQN01961.1"/>
    </source>
</evidence>
<evidence type="ECO:0000313" key="4">
    <source>
        <dbReference type="Proteomes" id="UP000460257"/>
    </source>
</evidence>
<comment type="caution">
    <text evidence="3">The sequence shown here is derived from an EMBL/GenBank/DDBJ whole genome shotgun (WGS) entry which is preliminary data.</text>
</comment>
<dbReference type="Gene3D" id="3.20.20.80">
    <property type="entry name" value="Glycosidases"/>
    <property type="match status" value="1"/>
</dbReference>
<dbReference type="Proteomes" id="UP000460257">
    <property type="component" value="Unassembled WGS sequence"/>
</dbReference>
<dbReference type="SUPFAM" id="SSF51445">
    <property type="entry name" value="(Trans)glycosidases"/>
    <property type="match status" value="1"/>
</dbReference>
<dbReference type="InterPro" id="IPR011583">
    <property type="entry name" value="Chitinase_II/V-like_cat"/>
</dbReference>
<dbReference type="InterPro" id="IPR001223">
    <property type="entry name" value="Glyco_hydro18_cat"/>
</dbReference>
<dbReference type="EMBL" id="VOGC01000007">
    <property type="protein sequence ID" value="MQN01961.1"/>
    <property type="molecule type" value="Genomic_DNA"/>
</dbReference>
<feature type="transmembrane region" description="Helical" evidence="1">
    <location>
        <begin position="12"/>
        <end position="32"/>
    </location>
</feature>
<keyword evidence="1" id="KW-1133">Transmembrane helix</keyword>
<gene>
    <name evidence="3" type="ORF">FRC54_08685</name>
</gene>
<dbReference type="PANTHER" id="PTHR46066">
    <property type="entry name" value="CHITINASE DOMAIN-CONTAINING PROTEIN 1 FAMILY MEMBER"/>
    <property type="match status" value="1"/>
</dbReference>
<dbReference type="Pfam" id="PF00704">
    <property type="entry name" value="Glyco_hydro_18"/>
    <property type="match status" value="1"/>
</dbReference>
<keyword evidence="1" id="KW-0812">Transmembrane</keyword>
<dbReference type="Gene3D" id="3.10.50.10">
    <property type="match status" value="1"/>
</dbReference>
<dbReference type="Gene3D" id="2.30.30.40">
    <property type="entry name" value="SH3 Domains"/>
    <property type="match status" value="1"/>
</dbReference>
<evidence type="ECO:0000256" key="1">
    <source>
        <dbReference type="SAM" id="Phobius"/>
    </source>
</evidence>
<dbReference type="InterPro" id="IPR029070">
    <property type="entry name" value="Chitinase_insertion_sf"/>
</dbReference>
<sequence length="569" mass="63327">MKNTKKVSNNTKWLIILAVVVAILALATFSIWRVRYAPTGQRMSIKEYYGISGDGAALFVNGKQIKKDGKAAAKVSDGHFYIELSSLKSSIDDGYVYDSTEQILRYTTDKEVISVNKGDTYYTSGRTKSDLKEKIIITGTSDKPYVAVDFVKKFTDIKIKTAKDPERIVVEKAGYKKKVTTLKNNTQARRFGGPKSKILADVKRGTEATVIESYGKWVKILTADGIEGCVMSSTIDVAKPATVANSLPERSFKHIKMDGKVNILWHQVTNRTANTSVNHVLSNAKGVNVISPTWFRVSDNKGSISDIASLDYVKAAHDKGVQVWGLVSNFENKGIDSTLLLNKTSSRDNLINNLIGKAISYDLDGINVDFEQIQTDAKDGYSEFIKELSLKCKKNDIVLSVDNYPPTNSSAHYNRKVQAQYADYCIVMAYDEHYQTNGPGSNSSLDFVKKAVKNTLKEVPKSRLILALPFYAKVWTTKNDAMTVKSIAMKNISSYLKENNVQETWDDSTGQNYAEFSKGGAKIQLWSEDEKSLSLKLQVMKSNDLAGVAFWKEGFEDSSIWNVIGNYTK</sequence>
<proteinExistence type="predicted"/>
<keyword evidence="1" id="KW-0472">Membrane</keyword>
<reference evidence="3" key="1">
    <citation type="journal article" date="2020" name="Appl. Environ. Microbiol.">
        <title>Medium-Chain Fatty Acid Synthesis by 'Candidatus Weimeria bifida' gen. nov., sp. nov., and 'Candidatus Pseudoramibacter fermentans' sp. nov.</title>
        <authorList>
            <person name="Scarborough M.J."/>
            <person name="Myers K.S."/>
            <person name="Donohue T.J."/>
            <person name="Noguera D.R."/>
        </authorList>
    </citation>
    <scope>NUCLEOTIDE SEQUENCE</scope>
    <source>
        <strain evidence="3">LCO1.1</strain>
    </source>
</reference>
<accession>A0A6N7J1W5</accession>
<protein>
    <recommendedName>
        <fullName evidence="2">GH18 domain-containing protein</fullName>
    </recommendedName>
</protein>